<evidence type="ECO:0000256" key="4">
    <source>
        <dbReference type="ARBA" id="ARBA00022737"/>
    </source>
</evidence>
<feature type="domain" description="Ig-like" evidence="12">
    <location>
        <begin position="376"/>
        <end position="463"/>
    </location>
</feature>
<dbReference type="SUPFAM" id="SSF48726">
    <property type="entry name" value="Immunoglobulin"/>
    <property type="match status" value="7"/>
</dbReference>
<evidence type="ECO:0000256" key="1">
    <source>
        <dbReference type="ARBA" id="ARBA00004479"/>
    </source>
</evidence>
<keyword evidence="7" id="KW-0472">Membrane</keyword>
<keyword evidence="9" id="KW-0675">Receptor</keyword>
<keyword evidence="3" id="KW-0732">Signal</keyword>
<dbReference type="PROSITE" id="PS50835">
    <property type="entry name" value="IG_LIKE"/>
    <property type="match status" value="8"/>
</dbReference>
<dbReference type="SMART" id="SM00409">
    <property type="entry name" value="IG"/>
    <property type="match status" value="7"/>
</dbReference>
<gene>
    <name evidence="14" type="ORF">MNOR_LOCUS17582</name>
</gene>
<feature type="domain" description="Ig-like" evidence="12">
    <location>
        <begin position="277"/>
        <end position="372"/>
    </location>
</feature>
<feature type="domain" description="Ig-like" evidence="12">
    <location>
        <begin position="185"/>
        <end position="267"/>
    </location>
</feature>
<dbReference type="PRINTS" id="PR01832">
    <property type="entry name" value="VEGFRECEPTOR"/>
</dbReference>
<dbReference type="FunFam" id="2.60.40.10:FF:000333">
    <property type="entry name" value="Down syndrome cell adhesion molecule"/>
    <property type="match status" value="1"/>
</dbReference>
<dbReference type="Proteomes" id="UP001497623">
    <property type="component" value="Unassembled WGS sequence"/>
</dbReference>
<reference evidence="14 15" key="1">
    <citation type="submission" date="2024-05" db="EMBL/GenBank/DDBJ databases">
        <authorList>
            <person name="Wallberg A."/>
        </authorList>
    </citation>
    <scope>NUCLEOTIDE SEQUENCE [LARGE SCALE GENOMIC DNA]</scope>
</reference>
<evidence type="ECO:0000256" key="5">
    <source>
        <dbReference type="ARBA" id="ARBA00022889"/>
    </source>
</evidence>
<evidence type="ECO:0000256" key="8">
    <source>
        <dbReference type="ARBA" id="ARBA00023157"/>
    </source>
</evidence>
<comment type="caution">
    <text evidence="14">The sequence shown here is derived from an EMBL/GenBank/DDBJ whole genome shotgun (WGS) entry which is preliminary data.</text>
</comment>
<feature type="domain" description="Ig-like" evidence="12">
    <location>
        <begin position="92"/>
        <end position="182"/>
    </location>
</feature>
<dbReference type="GO" id="GO:0016020">
    <property type="term" value="C:membrane"/>
    <property type="evidence" value="ECO:0007669"/>
    <property type="project" value="UniProtKB-SubCell"/>
</dbReference>
<dbReference type="InterPro" id="IPR013098">
    <property type="entry name" value="Ig_I-set"/>
</dbReference>
<keyword evidence="5" id="KW-0130">Cell adhesion</keyword>
<feature type="non-terminal residue" evidence="14">
    <location>
        <position position="902"/>
    </location>
</feature>
<keyword evidence="4" id="KW-0677">Repeat</keyword>
<comment type="subcellular location">
    <subcellularLocation>
        <location evidence="1">Membrane</location>
        <topology evidence="1">Single-pass type I membrane protein</topology>
    </subcellularLocation>
</comment>
<proteinExistence type="predicted"/>
<evidence type="ECO:0000313" key="15">
    <source>
        <dbReference type="Proteomes" id="UP001497623"/>
    </source>
</evidence>
<evidence type="ECO:0000256" key="11">
    <source>
        <dbReference type="ARBA" id="ARBA00023319"/>
    </source>
</evidence>
<evidence type="ECO:0000313" key="14">
    <source>
        <dbReference type="EMBL" id="CAL4103522.1"/>
    </source>
</evidence>
<organism evidence="14 15">
    <name type="scientific">Meganyctiphanes norvegica</name>
    <name type="common">Northern krill</name>
    <name type="synonym">Thysanopoda norvegica</name>
    <dbReference type="NCBI Taxonomy" id="48144"/>
    <lineage>
        <taxon>Eukaryota</taxon>
        <taxon>Metazoa</taxon>
        <taxon>Ecdysozoa</taxon>
        <taxon>Arthropoda</taxon>
        <taxon>Crustacea</taxon>
        <taxon>Multicrustacea</taxon>
        <taxon>Malacostraca</taxon>
        <taxon>Eumalacostraca</taxon>
        <taxon>Eucarida</taxon>
        <taxon>Euphausiacea</taxon>
        <taxon>Euphausiidae</taxon>
        <taxon>Meganyctiphanes</taxon>
    </lineage>
</organism>
<dbReference type="SMART" id="SM00408">
    <property type="entry name" value="IGc2"/>
    <property type="match status" value="7"/>
</dbReference>
<evidence type="ECO:0000256" key="7">
    <source>
        <dbReference type="ARBA" id="ARBA00023136"/>
    </source>
</evidence>
<feature type="domain" description="Fibronectin type-III" evidence="13">
    <location>
        <begin position="763"/>
        <end position="857"/>
    </location>
</feature>
<dbReference type="InterPro" id="IPR013783">
    <property type="entry name" value="Ig-like_fold"/>
</dbReference>
<dbReference type="InterPro" id="IPR036179">
    <property type="entry name" value="Ig-like_dom_sf"/>
</dbReference>
<evidence type="ECO:0008006" key="16">
    <source>
        <dbReference type="Google" id="ProtNLM"/>
    </source>
</evidence>
<name>A0AAV2QVX4_MEGNR</name>
<keyword evidence="15" id="KW-1185">Reference proteome</keyword>
<dbReference type="FunFam" id="2.60.40.10:FF:000107">
    <property type="entry name" value="Myosin, light chain kinase a"/>
    <property type="match status" value="1"/>
</dbReference>
<protein>
    <recommendedName>
        <fullName evidence="16">Down syndrome cell adhesion molecule-like protein Dscam2</fullName>
    </recommendedName>
</protein>
<dbReference type="InterPro" id="IPR003598">
    <property type="entry name" value="Ig_sub2"/>
</dbReference>
<accession>A0AAV2QVX4</accession>
<feature type="domain" description="Ig-like" evidence="12">
    <location>
        <begin position="1"/>
        <end position="79"/>
    </location>
</feature>
<keyword evidence="8" id="KW-1015">Disulfide bond</keyword>
<keyword evidence="6" id="KW-1133">Transmembrane helix</keyword>
<evidence type="ECO:0000259" key="12">
    <source>
        <dbReference type="PROSITE" id="PS50835"/>
    </source>
</evidence>
<feature type="domain" description="Ig-like" evidence="12">
    <location>
        <begin position="468"/>
        <end position="558"/>
    </location>
</feature>
<dbReference type="PANTHER" id="PTHR10075:SF100">
    <property type="entry name" value="FASCICLIN-2"/>
    <property type="match status" value="1"/>
</dbReference>
<keyword evidence="2" id="KW-0812">Transmembrane</keyword>
<dbReference type="Pfam" id="PF13927">
    <property type="entry name" value="Ig_3"/>
    <property type="match status" value="4"/>
</dbReference>
<sequence length="902" mass="96801">MVMLTCDVSSNLAKHVLVKAWNINGRTITPSIQPDGRYWVLPGGQLVVRHIKPSDAYSRVSCTAAHALSPTDTTTSNIGKIIVQGTQVKNRPVILLQQGSVHGKAGETLLLPCLAKGNPQPQLRWYKEDRVGQRRAVGQQAGRLQVLEGQLLLRNIGQQDRGTYTCVASNDHGQAEHSVKVDIVSQLVVSVTPSEQRVDLGYSASMTCHVEGSPVTSVTWLRNGRPLPSLPRMSVYARSLHINQVTREDSGMYQCVASNQEDSAQAAALLILGDSAPVWEYRFISQTLQPGPSVSLKCIATGSPTPRITWALDGYPLTQHQSRVVVGQQQAGVGGTVVSHVNLTTARVEDGGSYSCTAENQAGTTMHSARLNIYGPAYVRPMGVVLAVAGETLYMHCPAAGYPITKITWQREGVMLPTVGRQAILPNGTLTVSGVRKPDDSGPYTCTATGAHGRMHSATANVQVRVPPKLSPIIFHEDLSLGDRVSIQCAVLRGDTPLHISWSKDESQVEILQGVQVRSPDEFTSTLIIVHLTPENAGNYTCTAKNEAASKSQTAELHVNVPPTWTLAPRDVSVTVGANIVIPCQAQGFPPPKVIWKKPTGGQQGQYNTISEFGRAGGAHGAHVAENGSLVLEDVQIDDGGQYNCEASNGVGPPLSASVTININAPPSFDQSLTKSISVRRGATAKLQCHARGDPPIKLHWQAEHTQTHGRSVVRELNDGVRGELTIPSVSASNSGSFTCVATNLHGTDTFTLKLLVQDVPRAPHGLRVSDRGSRILVISWLTYETQIPVQRYIVNYKKTQASWSDGVSITVSGKDNSLQLEPLEPNTSYIVRIKAANNLGESPTSEPLQVVTLGEAPSGAPSGVVAEAISSTSIRVTWKDPPTHLHNAQLQGYNIAIKKLG</sequence>
<dbReference type="PROSITE" id="PS50853">
    <property type="entry name" value="FN3"/>
    <property type="match status" value="2"/>
</dbReference>
<dbReference type="SUPFAM" id="SSF49265">
    <property type="entry name" value="Fibronectin type III"/>
    <property type="match status" value="1"/>
</dbReference>
<dbReference type="Gene3D" id="2.60.40.10">
    <property type="entry name" value="Immunoglobulins"/>
    <property type="match status" value="10"/>
</dbReference>
<keyword evidence="10" id="KW-0325">Glycoprotein</keyword>
<dbReference type="Pfam" id="PF00041">
    <property type="entry name" value="fn3"/>
    <property type="match status" value="1"/>
</dbReference>
<dbReference type="SMART" id="SM00060">
    <property type="entry name" value="FN3"/>
    <property type="match status" value="1"/>
</dbReference>
<feature type="domain" description="Ig-like" evidence="12">
    <location>
        <begin position="667"/>
        <end position="752"/>
    </location>
</feature>
<feature type="domain" description="Ig-like" evidence="12">
    <location>
        <begin position="563"/>
        <end position="662"/>
    </location>
</feature>
<dbReference type="CDD" id="cd00096">
    <property type="entry name" value="Ig"/>
    <property type="match status" value="1"/>
</dbReference>
<dbReference type="GO" id="GO:0007155">
    <property type="term" value="P:cell adhesion"/>
    <property type="evidence" value="ECO:0007669"/>
    <property type="project" value="UniProtKB-KW"/>
</dbReference>
<dbReference type="EMBL" id="CAXKWB010012156">
    <property type="protein sequence ID" value="CAL4103522.1"/>
    <property type="molecule type" value="Genomic_DNA"/>
</dbReference>
<dbReference type="FunFam" id="2.60.40.10:FF:000104">
    <property type="entry name" value="Down syndrome cell adhesion molecule b"/>
    <property type="match status" value="1"/>
</dbReference>
<dbReference type="FunFam" id="2.60.40.10:FF:000017">
    <property type="entry name" value="Down syndrome cell adhesion molecule b"/>
    <property type="match status" value="1"/>
</dbReference>
<dbReference type="InterPro" id="IPR036116">
    <property type="entry name" value="FN3_sf"/>
</dbReference>
<dbReference type="PANTHER" id="PTHR10075">
    <property type="entry name" value="BASIGIN RELATED"/>
    <property type="match status" value="1"/>
</dbReference>
<evidence type="ECO:0000256" key="10">
    <source>
        <dbReference type="ARBA" id="ARBA00023180"/>
    </source>
</evidence>
<evidence type="ECO:0000259" key="13">
    <source>
        <dbReference type="PROSITE" id="PS50853"/>
    </source>
</evidence>
<evidence type="ECO:0000256" key="3">
    <source>
        <dbReference type="ARBA" id="ARBA00022729"/>
    </source>
</evidence>
<evidence type="ECO:0000256" key="2">
    <source>
        <dbReference type="ARBA" id="ARBA00022692"/>
    </source>
</evidence>
<evidence type="ECO:0000256" key="6">
    <source>
        <dbReference type="ARBA" id="ARBA00022989"/>
    </source>
</evidence>
<dbReference type="AlphaFoldDB" id="A0AAV2QVX4"/>
<dbReference type="InterPro" id="IPR007110">
    <property type="entry name" value="Ig-like_dom"/>
</dbReference>
<dbReference type="CDD" id="cd00063">
    <property type="entry name" value="FN3"/>
    <property type="match status" value="2"/>
</dbReference>
<dbReference type="Pfam" id="PF07679">
    <property type="entry name" value="I-set"/>
    <property type="match status" value="3"/>
</dbReference>
<keyword evidence="11" id="KW-0393">Immunoglobulin domain</keyword>
<dbReference type="GO" id="GO:0048812">
    <property type="term" value="P:neuron projection morphogenesis"/>
    <property type="evidence" value="ECO:0007669"/>
    <property type="project" value="UniProtKB-ARBA"/>
</dbReference>
<dbReference type="FunFam" id="2.60.40.10:FF:000016">
    <property type="entry name" value="Fibroblast growth factor receptor"/>
    <property type="match status" value="1"/>
</dbReference>
<feature type="domain" description="Fibronectin type-III" evidence="13">
    <location>
        <begin position="861"/>
        <end position="902"/>
    </location>
</feature>
<dbReference type="InterPro" id="IPR003961">
    <property type="entry name" value="FN3_dom"/>
</dbReference>
<dbReference type="FunFam" id="2.60.40.10:FF:000032">
    <property type="entry name" value="palladin isoform X1"/>
    <property type="match status" value="1"/>
</dbReference>
<dbReference type="InterPro" id="IPR003599">
    <property type="entry name" value="Ig_sub"/>
</dbReference>
<evidence type="ECO:0000256" key="9">
    <source>
        <dbReference type="ARBA" id="ARBA00023170"/>
    </source>
</evidence>